<dbReference type="InterPro" id="IPR003838">
    <property type="entry name" value="ABC3_permease_C"/>
</dbReference>
<dbReference type="Gene3D" id="3.30.70.3040">
    <property type="match status" value="1"/>
</dbReference>
<evidence type="ECO:0000259" key="12">
    <source>
        <dbReference type="Pfam" id="PF02687"/>
    </source>
</evidence>
<evidence type="ECO:0000256" key="9">
    <source>
        <dbReference type="ARBA" id="ARBA00023306"/>
    </source>
</evidence>
<keyword evidence="6 11" id="KW-0812">Transmembrane</keyword>
<dbReference type="InterPro" id="IPR058204">
    <property type="entry name" value="FtsX_firmicutes-type"/>
</dbReference>
<dbReference type="Pfam" id="PF02687">
    <property type="entry name" value="FtsX"/>
    <property type="match status" value="1"/>
</dbReference>
<comment type="subcellular location">
    <subcellularLocation>
        <location evidence="1">Cell membrane</location>
        <topology evidence="1">Multi-pass membrane protein</topology>
    </subcellularLocation>
</comment>
<evidence type="ECO:0000256" key="8">
    <source>
        <dbReference type="ARBA" id="ARBA00023136"/>
    </source>
</evidence>
<dbReference type="GO" id="GO:0051301">
    <property type="term" value="P:cell division"/>
    <property type="evidence" value="ECO:0007669"/>
    <property type="project" value="UniProtKB-KW"/>
</dbReference>
<evidence type="ECO:0000256" key="2">
    <source>
        <dbReference type="ARBA" id="ARBA00007379"/>
    </source>
</evidence>
<keyword evidence="4 10" id="KW-1003">Cell membrane</keyword>
<dbReference type="PANTHER" id="PTHR47755">
    <property type="entry name" value="CELL DIVISION PROTEIN FTSX"/>
    <property type="match status" value="1"/>
</dbReference>
<name>A0A1E8F1J9_9CLOT</name>
<evidence type="ECO:0000256" key="11">
    <source>
        <dbReference type="SAM" id="Phobius"/>
    </source>
</evidence>
<dbReference type="RefSeq" id="WP_070109302.1">
    <property type="nucleotide sequence ID" value="NZ_LZFO01000003.1"/>
</dbReference>
<keyword evidence="9 10" id="KW-0131">Cell cycle</keyword>
<evidence type="ECO:0000256" key="1">
    <source>
        <dbReference type="ARBA" id="ARBA00004651"/>
    </source>
</evidence>
<sequence>MRISTFKHFIIDAFKNLKRNRTLSTASIATVAATLFILGVFMLTVLNVKQGITEVESKVEVKVFLKDDITINEKKQLENKIKDTDGVVEVIYESKEKALEKFKKQLGEQNKTLVQGYDKKNPMPSSYIVKVKTPDKVNNVVSNVKDMKGIDTIRYGREIVNKIMSITKTIKWIGVVMFSVLAGVSLFLIGNTIKLTVYSRRREIKIMKYIGATDWFIRWPFILEGIIIGLLGGLISTIILYYSYNFVYARMSSGLIIMQLMNPIYILSGILWIFIILGIIIGTLGSILSIRRFLQV</sequence>
<keyword evidence="15" id="KW-1185">Reference proteome</keyword>
<accession>A0A1E8F1J9</accession>
<feature type="domain" description="FtsX extracellular" evidence="13">
    <location>
        <begin position="59"/>
        <end position="153"/>
    </location>
</feature>
<evidence type="ECO:0000256" key="4">
    <source>
        <dbReference type="ARBA" id="ARBA00022475"/>
    </source>
</evidence>
<comment type="function">
    <text evidence="10">Part of the ABC transporter FtsEX involved in asymmetric cellular division facilitating the initiation of sporulation.</text>
</comment>
<feature type="transmembrane region" description="Helical" evidence="11">
    <location>
        <begin position="172"/>
        <end position="198"/>
    </location>
</feature>
<feature type="domain" description="ABC3 transporter permease C-terminal" evidence="12">
    <location>
        <begin position="176"/>
        <end position="294"/>
    </location>
</feature>
<evidence type="ECO:0000256" key="10">
    <source>
        <dbReference type="PIRNR" id="PIRNR003097"/>
    </source>
</evidence>
<feature type="transmembrane region" description="Helical" evidence="11">
    <location>
        <begin position="264"/>
        <end position="290"/>
    </location>
</feature>
<evidence type="ECO:0000256" key="3">
    <source>
        <dbReference type="ARBA" id="ARBA00021907"/>
    </source>
</evidence>
<feature type="transmembrane region" description="Helical" evidence="11">
    <location>
        <begin position="219"/>
        <end position="244"/>
    </location>
</feature>
<dbReference type="GO" id="GO:0005886">
    <property type="term" value="C:plasma membrane"/>
    <property type="evidence" value="ECO:0007669"/>
    <property type="project" value="UniProtKB-SubCell"/>
</dbReference>
<dbReference type="InterPro" id="IPR040690">
    <property type="entry name" value="FtsX_ECD"/>
</dbReference>
<evidence type="ECO:0000259" key="13">
    <source>
        <dbReference type="Pfam" id="PF18075"/>
    </source>
</evidence>
<comment type="caution">
    <text evidence="14">The sequence shown here is derived from an EMBL/GenBank/DDBJ whole genome shotgun (WGS) entry which is preliminary data.</text>
</comment>
<feature type="transmembrane region" description="Helical" evidence="11">
    <location>
        <begin position="21"/>
        <end position="46"/>
    </location>
</feature>
<dbReference type="Proteomes" id="UP000175744">
    <property type="component" value="Unassembled WGS sequence"/>
</dbReference>
<keyword evidence="8 10" id="KW-0472">Membrane</keyword>
<protein>
    <recommendedName>
        <fullName evidence="3 10">Cell division protein FtsX</fullName>
    </recommendedName>
</protein>
<evidence type="ECO:0000313" key="15">
    <source>
        <dbReference type="Proteomes" id="UP000175744"/>
    </source>
</evidence>
<dbReference type="PANTHER" id="PTHR47755:SF1">
    <property type="entry name" value="CELL DIVISION PROTEIN FTSX"/>
    <property type="match status" value="1"/>
</dbReference>
<dbReference type="OrthoDB" id="9812531at2"/>
<dbReference type="InterPro" id="IPR004513">
    <property type="entry name" value="FtsX"/>
</dbReference>
<dbReference type="STRING" id="1121290.CLAOCE_03320"/>
<dbReference type="NCBIfam" id="NF038347">
    <property type="entry name" value="FtsX_Gpos"/>
    <property type="match status" value="1"/>
</dbReference>
<comment type="similarity">
    <text evidence="2 10">Belongs to the ABC-4 integral membrane protein family. FtsX subfamily.</text>
</comment>
<dbReference type="AlphaFoldDB" id="A0A1E8F1J9"/>
<evidence type="ECO:0000256" key="6">
    <source>
        <dbReference type="ARBA" id="ARBA00022692"/>
    </source>
</evidence>
<keyword evidence="5 10" id="KW-0132">Cell division</keyword>
<evidence type="ECO:0000256" key="7">
    <source>
        <dbReference type="ARBA" id="ARBA00022989"/>
    </source>
</evidence>
<evidence type="ECO:0000313" key="14">
    <source>
        <dbReference type="EMBL" id="OFI07503.1"/>
    </source>
</evidence>
<reference evidence="14 15" key="1">
    <citation type="submission" date="2016-06" db="EMBL/GenBank/DDBJ databases">
        <title>Genome sequence of Clostridium acetireducens DSM 10703.</title>
        <authorList>
            <person name="Poehlein A."/>
            <person name="Fluechter S."/>
            <person name="Duerre P."/>
            <person name="Daniel R."/>
        </authorList>
    </citation>
    <scope>NUCLEOTIDE SEQUENCE [LARGE SCALE GENOMIC DNA]</scope>
    <source>
        <strain evidence="14 15">DSM 10703</strain>
    </source>
</reference>
<keyword evidence="7 11" id="KW-1133">Transmembrane helix</keyword>
<evidence type="ECO:0000256" key="5">
    <source>
        <dbReference type="ARBA" id="ARBA00022618"/>
    </source>
</evidence>
<organism evidence="14 15">
    <name type="scientific">Clostridium acetireducens DSM 10703</name>
    <dbReference type="NCBI Taxonomy" id="1121290"/>
    <lineage>
        <taxon>Bacteria</taxon>
        <taxon>Bacillati</taxon>
        <taxon>Bacillota</taxon>
        <taxon>Clostridia</taxon>
        <taxon>Eubacteriales</taxon>
        <taxon>Clostridiaceae</taxon>
        <taxon>Clostridium</taxon>
    </lineage>
</organism>
<dbReference type="EMBL" id="LZFO01000003">
    <property type="protein sequence ID" value="OFI07503.1"/>
    <property type="molecule type" value="Genomic_DNA"/>
</dbReference>
<gene>
    <name evidence="14" type="primary">ftsX</name>
    <name evidence="14" type="ORF">CLOACE_03320</name>
</gene>
<dbReference type="PATRIC" id="fig|1121290.3.peg.336"/>
<proteinExistence type="inferred from homology"/>
<dbReference type="PIRSF" id="PIRSF003097">
    <property type="entry name" value="FtsX"/>
    <property type="match status" value="1"/>
</dbReference>
<dbReference type="Pfam" id="PF18075">
    <property type="entry name" value="FtsX_ECD"/>
    <property type="match status" value="1"/>
</dbReference>